<feature type="region of interest" description="Disordered" evidence="2">
    <location>
        <begin position="337"/>
        <end position="374"/>
    </location>
</feature>
<gene>
    <name evidence="4" type="ORF">RhiXN_11267</name>
</gene>
<evidence type="ECO:0000256" key="1">
    <source>
        <dbReference type="SAM" id="Coils"/>
    </source>
</evidence>
<dbReference type="Proteomes" id="UP000650533">
    <property type="component" value="Chromosome 12"/>
</dbReference>
<sequence length="400" mass="43346">MAAECPSSHSISTQFPPTVTMISGPVCTSGVVPAPVGPSMMDMDATETRPKSTSLRVAIFGSTGAGKTTFVNIASGSKLRVGHDLMSCTRDVSLADTYQYKGHEIQLIDTPGFDDTNLPDSEVLRRIADFLAESYEKEGPLSGAIFFHSIESIRVGGAAAKTWRIFLQLCGEEAYKNALFVTNRWTDPPSGEHVRREAQLKDSQLFGEAIGKGIKVGRYSAGGTQDEARTLIASLFNARRLPFAIQREMVDEKLQLGQTAAGKVVADNLAELKAENERELAALREELEGSNVEDAAEIRLEEENLRRQIVAREAEWNQLVKHKEHNPASHRILSALSGKRRGDINSPRVTEAGARGGKGSDTGPPVTARVQNLGSHSQMVVVEVIVRNGTSVGNATQKPR</sequence>
<dbReference type="RefSeq" id="XP_043184592.1">
    <property type="nucleotide sequence ID" value="XM_043331082.1"/>
</dbReference>
<dbReference type="SUPFAM" id="SSF52540">
    <property type="entry name" value="P-loop containing nucleoside triphosphate hydrolases"/>
    <property type="match status" value="1"/>
</dbReference>
<dbReference type="Pfam" id="PF01926">
    <property type="entry name" value="MMR_HSR1"/>
    <property type="match status" value="1"/>
</dbReference>
<dbReference type="CDD" id="cd00882">
    <property type="entry name" value="Ras_like_GTPase"/>
    <property type="match status" value="1"/>
</dbReference>
<name>A0A8H8P355_9AGAM</name>
<evidence type="ECO:0000256" key="2">
    <source>
        <dbReference type="SAM" id="MobiDB-lite"/>
    </source>
</evidence>
<feature type="domain" description="G" evidence="3">
    <location>
        <begin position="56"/>
        <end position="114"/>
    </location>
</feature>
<dbReference type="Gene3D" id="3.40.50.300">
    <property type="entry name" value="P-loop containing nucleotide triphosphate hydrolases"/>
    <property type="match status" value="1"/>
</dbReference>
<accession>A0A8H8P355</accession>
<reference evidence="4" key="1">
    <citation type="submission" date="2020-05" db="EMBL/GenBank/DDBJ databases">
        <title>Evolutionary and genomic comparisons of hybrid uninucleate and nonhybrid Rhizoctonia fungi.</title>
        <authorList>
            <person name="Li C."/>
            <person name="Chen X."/>
        </authorList>
    </citation>
    <scope>NUCLEOTIDE SEQUENCE</scope>
    <source>
        <strain evidence="4">AG-1 IA</strain>
    </source>
</reference>
<dbReference type="InterPro" id="IPR006073">
    <property type="entry name" value="GTP-bd"/>
</dbReference>
<dbReference type="GO" id="GO:0005525">
    <property type="term" value="F:GTP binding"/>
    <property type="evidence" value="ECO:0007669"/>
    <property type="project" value="InterPro"/>
</dbReference>
<organism evidence="4 5">
    <name type="scientific">Rhizoctonia solani</name>
    <dbReference type="NCBI Taxonomy" id="456999"/>
    <lineage>
        <taxon>Eukaryota</taxon>
        <taxon>Fungi</taxon>
        <taxon>Dikarya</taxon>
        <taxon>Basidiomycota</taxon>
        <taxon>Agaricomycotina</taxon>
        <taxon>Agaricomycetes</taxon>
        <taxon>Cantharellales</taxon>
        <taxon>Ceratobasidiaceae</taxon>
        <taxon>Rhizoctonia</taxon>
    </lineage>
</organism>
<evidence type="ECO:0000313" key="5">
    <source>
        <dbReference type="Proteomes" id="UP000650533"/>
    </source>
</evidence>
<feature type="coiled-coil region" evidence="1">
    <location>
        <begin position="266"/>
        <end position="315"/>
    </location>
</feature>
<proteinExistence type="predicted"/>
<dbReference type="GeneID" id="67033545"/>
<evidence type="ECO:0000313" key="4">
    <source>
        <dbReference type="EMBL" id="QRW24355.1"/>
    </source>
</evidence>
<protein>
    <submittedName>
        <fullName evidence="4">50S ribosome-binding GTPase</fullName>
    </submittedName>
</protein>
<dbReference type="AlphaFoldDB" id="A0A8H8P355"/>
<keyword evidence="1" id="KW-0175">Coiled coil</keyword>
<evidence type="ECO:0000259" key="3">
    <source>
        <dbReference type="Pfam" id="PF01926"/>
    </source>
</evidence>
<dbReference type="KEGG" id="rsx:RhiXN_11267"/>
<dbReference type="EMBL" id="CP059669">
    <property type="protein sequence ID" value="QRW24355.1"/>
    <property type="molecule type" value="Genomic_DNA"/>
</dbReference>
<dbReference type="InterPro" id="IPR027417">
    <property type="entry name" value="P-loop_NTPase"/>
</dbReference>